<organism evidence="1 2">
    <name type="scientific">Leptospira alexanderi serovar Manhao 3 str. L 60</name>
    <dbReference type="NCBI Taxonomy" id="1049759"/>
    <lineage>
        <taxon>Bacteria</taxon>
        <taxon>Pseudomonadati</taxon>
        <taxon>Spirochaetota</taxon>
        <taxon>Spirochaetia</taxon>
        <taxon>Leptospirales</taxon>
        <taxon>Leptospiraceae</taxon>
        <taxon>Leptospira</taxon>
    </lineage>
</organism>
<dbReference type="AlphaFoldDB" id="V6HYU2"/>
<evidence type="ECO:0000313" key="2">
    <source>
        <dbReference type="Proteomes" id="UP000018747"/>
    </source>
</evidence>
<keyword evidence="2" id="KW-1185">Reference proteome</keyword>
<gene>
    <name evidence="1" type="ORF">LEP1GSC062_2830</name>
</gene>
<proteinExistence type="predicted"/>
<reference evidence="1" key="1">
    <citation type="submission" date="2013-05" db="EMBL/GenBank/DDBJ databases">
        <authorList>
            <person name="Harkins D.M."/>
            <person name="Durkin A.S."/>
            <person name="Brinkac L.M."/>
            <person name="Haft D.H."/>
            <person name="Selengut J.D."/>
            <person name="Sanka R."/>
            <person name="DePew J."/>
            <person name="Purushe J."/>
            <person name="Hartskeerl R.A."/>
            <person name="Ahmed A."/>
            <person name="van der Linden H."/>
            <person name="Goris M.G.A."/>
            <person name="Vinetz J.M."/>
            <person name="Sutton G.G."/>
            <person name="Nierman W.C."/>
            <person name="Fouts D.E."/>
        </authorList>
    </citation>
    <scope>NUCLEOTIDE SEQUENCE [LARGE SCALE GENOMIC DNA]</scope>
    <source>
        <strain evidence="1">L 60</strain>
    </source>
</reference>
<protein>
    <submittedName>
        <fullName evidence="1">Uncharacterized protein</fullName>
    </submittedName>
</protein>
<name>V6HYU2_9LEPT</name>
<comment type="caution">
    <text evidence="1">The sequence shown here is derived from an EMBL/GenBank/DDBJ whole genome shotgun (WGS) entry which is preliminary data.</text>
</comment>
<dbReference type="Proteomes" id="UP000018747">
    <property type="component" value="Unassembled WGS sequence"/>
</dbReference>
<sequence length="37" mass="4393">MILRYIFVILMEMIRVVEKLILESVSISLKWTIEAVL</sequence>
<accession>V6HYU2</accession>
<evidence type="ECO:0000313" key="1">
    <source>
        <dbReference type="EMBL" id="EQA62676.1"/>
    </source>
</evidence>
<dbReference type="EMBL" id="AHMT02000029">
    <property type="protein sequence ID" value="EQA62676.1"/>
    <property type="molecule type" value="Genomic_DNA"/>
</dbReference>